<reference evidence="1 2" key="1">
    <citation type="submission" date="2018-07" db="EMBL/GenBank/DDBJ databases">
        <title>Genome sequence of Rhodococcus rhodnii ATCC 35071 from Rhodnius prolixus.</title>
        <authorList>
            <person name="Patel V."/>
            <person name="Vogel K.J."/>
        </authorList>
    </citation>
    <scope>NUCLEOTIDE SEQUENCE [LARGE SCALE GENOMIC DNA]</scope>
    <source>
        <strain evidence="1 2">ATCC 35071</strain>
    </source>
</reference>
<proteinExistence type="predicted"/>
<evidence type="ECO:0000313" key="2">
    <source>
        <dbReference type="Proteomes" id="UP000471120"/>
    </source>
</evidence>
<sequence length="585" mass="64798">MPPGYYVGPDEADHGAWLTLPWPGDPTLPWGHPERLELLPLSLGPGLIRWAEKWLLHPLTGAPWRFTVGQKRFLHMWYAFDPVSGRWLYRSGVKRGAKGTGKDPFAASLSMCELCGPVHLYDIDGDRVIARRHRISLVQIGANSQDQAKKVLAVSTAMVSKRMKAAYALDTGITRMMTGSGSKIELLKASLKSTEGDPPTALFLNESHHMLASNGGHAIAAVARRNIGKSPKEIGARLLEFTNAHHQGMESVAELSYLAWQSQISTEGRKRDILYDSREAPPGLNIFDDEQAMAGLRAAYSDAPWADLERLRDEAQDERTAPSDTIRFYMNGLATAEDAWIDPGNFASMIRNLTVEDGEKIAMFLDCSKSGDATALSACRLSDGHVMSLGCWQPPRGAPEGWLAPREEVGAAAREALERYRVVWFGIDPSPAEDDDTETLYWMPTIDGIHRDYRRELRLWATPGAQGHSVLFDMRLSQQGAVNRNRLFTQTAMQTALDIDGDVETMTRPDEPVFTHDGDPTLLRHVYNARRRPNKWGVTLGKVNRSSRKRVDYAVTMVGARMGRRIALNAGISASSSSSKVLVLP</sequence>
<dbReference type="EMBL" id="QRCM01000001">
    <property type="protein sequence ID" value="TXG89058.1"/>
    <property type="molecule type" value="Genomic_DNA"/>
</dbReference>
<protein>
    <submittedName>
        <fullName evidence="1">Terminase</fullName>
    </submittedName>
</protein>
<dbReference type="Proteomes" id="UP000471120">
    <property type="component" value="Unassembled WGS sequence"/>
</dbReference>
<dbReference type="RefSeq" id="WP_010837414.1">
    <property type="nucleotide sequence ID" value="NZ_QRCM01000001.1"/>
</dbReference>
<accession>A0A6P2CDT6</accession>
<name>A0A6P2CDT6_9NOCA</name>
<evidence type="ECO:0000313" key="1">
    <source>
        <dbReference type="EMBL" id="TXG89058.1"/>
    </source>
</evidence>
<organism evidence="1 2">
    <name type="scientific">Rhodococcus rhodnii</name>
    <dbReference type="NCBI Taxonomy" id="38312"/>
    <lineage>
        <taxon>Bacteria</taxon>
        <taxon>Bacillati</taxon>
        <taxon>Actinomycetota</taxon>
        <taxon>Actinomycetes</taxon>
        <taxon>Mycobacteriales</taxon>
        <taxon>Nocardiaceae</taxon>
        <taxon>Rhodococcus</taxon>
    </lineage>
</organism>
<gene>
    <name evidence="1" type="ORF">DW322_00880</name>
</gene>
<dbReference type="AlphaFoldDB" id="A0A6P2CDT6"/>
<comment type="caution">
    <text evidence="1">The sequence shown here is derived from an EMBL/GenBank/DDBJ whole genome shotgun (WGS) entry which is preliminary data.</text>
</comment>